<accession>A0A9P1BM46</accession>
<feature type="region of interest" description="Disordered" evidence="7">
    <location>
        <begin position="134"/>
        <end position="157"/>
    </location>
</feature>
<dbReference type="PANTHER" id="PTHR43836:SF2">
    <property type="entry name" value="CATECHOL O-METHYLTRANSFERASE 1-RELATED"/>
    <property type="match status" value="1"/>
</dbReference>
<keyword evidence="2" id="KW-0489">Methyltransferase</keyword>
<evidence type="ECO:0000256" key="3">
    <source>
        <dbReference type="ARBA" id="ARBA00022679"/>
    </source>
</evidence>
<comment type="caution">
    <text evidence="8">The sequence shown here is derived from an EMBL/GenBank/DDBJ whole genome shotgun (WGS) entry which is preliminary data.</text>
</comment>
<dbReference type="Proteomes" id="UP001152797">
    <property type="component" value="Unassembled WGS sequence"/>
</dbReference>
<dbReference type="PANTHER" id="PTHR43836">
    <property type="entry name" value="CATECHOL O-METHYLTRANSFERASE 1-RELATED"/>
    <property type="match status" value="1"/>
</dbReference>
<dbReference type="GO" id="GO:0006584">
    <property type="term" value="P:catecholamine metabolic process"/>
    <property type="evidence" value="ECO:0007669"/>
    <property type="project" value="UniProtKB-KW"/>
</dbReference>
<dbReference type="InterPro" id="IPR019410">
    <property type="entry name" value="Methyltransf_16"/>
</dbReference>
<dbReference type="SUPFAM" id="SSF53335">
    <property type="entry name" value="S-adenosyl-L-methionine-dependent methyltransferases"/>
    <property type="match status" value="2"/>
</dbReference>
<dbReference type="EMBL" id="CAMXCT020000187">
    <property type="protein sequence ID" value="CAL1128565.1"/>
    <property type="molecule type" value="Genomic_DNA"/>
</dbReference>
<dbReference type="CDD" id="cd02440">
    <property type="entry name" value="AdoMet_MTases"/>
    <property type="match status" value="1"/>
</dbReference>
<dbReference type="PROSITE" id="PS51682">
    <property type="entry name" value="SAM_OMT_I"/>
    <property type="match status" value="1"/>
</dbReference>
<dbReference type="EC" id="2.1.1.6" evidence="1"/>
<evidence type="ECO:0000256" key="1">
    <source>
        <dbReference type="ARBA" id="ARBA00012880"/>
    </source>
</evidence>
<evidence type="ECO:0000256" key="6">
    <source>
        <dbReference type="ARBA" id="ARBA00023453"/>
    </source>
</evidence>
<protein>
    <recommendedName>
        <fullName evidence="1">catechol O-methyltransferase</fullName>
        <ecNumber evidence="1">2.1.1.6</ecNumber>
    </recommendedName>
</protein>
<comment type="similarity">
    <text evidence="6">Belongs to the class I-like SAM-binding methyltransferase superfamily. Cation-dependent O-methyltransferase family.</text>
</comment>
<evidence type="ECO:0000256" key="5">
    <source>
        <dbReference type="ARBA" id="ARBA00022939"/>
    </source>
</evidence>
<evidence type="ECO:0000256" key="2">
    <source>
        <dbReference type="ARBA" id="ARBA00022603"/>
    </source>
</evidence>
<name>A0A9P1BM46_9DINO</name>
<dbReference type="Pfam" id="PF10294">
    <property type="entry name" value="Methyltransf_16"/>
    <property type="match status" value="1"/>
</dbReference>
<dbReference type="InterPro" id="IPR029063">
    <property type="entry name" value="SAM-dependent_MTases_sf"/>
</dbReference>
<reference evidence="8" key="1">
    <citation type="submission" date="2022-10" db="EMBL/GenBank/DDBJ databases">
        <authorList>
            <person name="Chen Y."/>
            <person name="Dougan E. K."/>
            <person name="Chan C."/>
            <person name="Rhodes N."/>
            <person name="Thang M."/>
        </authorList>
    </citation>
    <scope>NUCLEOTIDE SEQUENCE</scope>
</reference>
<reference evidence="9" key="2">
    <citation type="submission" date="2024-04" db="EMBL/GenBank/DDBJ databases">
        <authorList>
            <person name="Chen Y."/>
            <person name="Shah S."/>
            <person name="Dougan E. K."/>
            <person name="Thang M."/>
            <person name="Chan C."/>
        </authorList>
    </citation>
    <scope>NUCLEOTIDE SEQUENCE [LARGE SCALE GENOMIC DNA]</scope>
</reference>
<dbReference type="EMBL" id="CAMXCT010000187">
    <property type="protein sequence ID" value="CAI3975190.1"/>
    <property type="molecule type" value="Genomic_DNA"/>
</dbReference>
<dbReference type="AlphaFoldDB" id="A0A9P1BM46"/>
<dbReference type="OrthoDB" id="436948at2759"/>
<evidence type="ECO:0000313" key="10">
    <source>
        <dbReference type="Proteomes" id="UP001152797"/>
    </source>
</evidence>
<gene>
    <name evidence="8" type="ORF">C1SCF055_LOCUS3542</name>
</gene>
<keyword evidence="3" id="KW-0808">Transferase</keyword>
<organism evidence="8">
    <name type="scientific">Cladocopium goreaui</name>
    <dbReference type="NCBI Taxonomy" id="2562237"/>
    <lineage>
        <taxon>Eukaryota</taxon>
        <taxon>Sar</taxon>
        <taxon>Alveolata</taxon>
        <taxon>Dinophyceae</taxon>
        <taxon>Suessiales</taxon>
        <taxon>Symbiodiniaceae</taxon>
        <taxon>Cladocopium</taxon>
    </lineage>
</organism>
<sequence length="905" mass="97948">MSSCDKVAQWEIALKLLREMTDVQLLPDTIALNAAMASCARARAWLEAVHLLDGMAQWSLEADTASFNALIVGSDGSAWQLVINSLSEMLLRSMEPNEITFTTAMSCLEHSADTPWTTALDLVQLMKEVTVHSATRLHRRDDRNNRRRKPSPFGPKLEKRSSAMALIPIALPCPRAPAAPRRAVPGSPVQRRGLRGAFAGLALTAAKVARAKAVPEKFPEAVEVEASAECRPWGMGDDEYDGNLVDVDVDMIAERLRVSLGPDGTKVQVLEASLEWQEALIEEAVERFEDNPLDADPYGMAVWPAGQVLAQAASAYGLKAREKGKPLTALELGCGCGLASLALLSLQCSVIATDFNRLPLQLLNEAARRQGFDKRLKVQQFDLCDASARLPEADLVMASDVLYERRTAEAMAQRVNEALTRQSRVLVADIGRPNRKVFLSTLKELRPEEDFTFSCSATAVHVGRATSSSVATTSETTVELLELPQHGPAEAALQEDEKDARALGVCGMAILVGRHLVRGAGGRSNMLVPCDGDDMAMKRVEGAWPKALALMKGDHPSNQAVSALLMHCEHDGNTDLGLAIVKRVATCLDVAAISAVLMVSQSLANYAGGGIPPLARSTLAPVQADQLFSRTGYGKELLLLRHVLRAEPGVENTLQAMDSCGEELGDMGLWAKFAGGGKSATLRAAAAGAGGREMLEIGTYCGYSAVTLAAAGAQVTTLEMDPVLVGISRCVVAHAGCSHLVRVFTGHSRLLLPRLERLSRPGAKAGYDLIFMDRWGAQYPEDLDLIESLALLKPHGVLVADNVLRTVAAEFLWRISANGRYITALVEVNEVAMESDEDWMSISIFRGDAPRLLPSPPPWRELQKRSELMRVRTTSSAYRVPRSEIQEVKDLAKKIFQSHGVRPSG</sequence>
<evidence type="ECO:0000313" key="8">
    <source>
        <dbReference type="EMBL" id="CAI3975190.1"/>
    </source>
</evidence>
<proteinExistence type="inferred from homology"/>
<dbReference type="EMBL" id="CAMXCT030000187">
    <property type="protein sequence ID" value="CAL4762502.1"/>
    <property type="molecule type" value="Genomic_DNA"/>
</dbReference>
<dbReference type="Gene3D" id="1.25.40.10">
    <property type="entry name" value="Tetratricopeptide repeat domain"/>
    <property type="match status" value="1"/>
</dbReference>
<dbReference type="Gene3D" id="3.40.50.150">
    <property type="entry name" value="Vaccinia Virus protein VP39"/>
    <property type="match status" value="2"/>
</dbReference>
<keyword evidence="5" id="KW-0128">Catecholamine metabolism</keyword>
<dbReference type="InterPro" id="IPR011990">
    <property type="entry name" value="TPR-like_helical_dom_sf"/>
</dbReference>
<keyword evidence="10" id="KW-1185">Reference proteome</keyword>
<dbReference type="GO" id="GO:0016206">
    <property type="term" value="F:catechol O-methyltransferase activity"/>
    <property type="evidence" value="ECO:0007669"/>
    <property type="project" value="UniProtKB-EC"/>
</dbReference>
<evidence type="ECO:0000256" key="7">
    <source>
        <dbReference type="SAM" id="MobiDB-lite"/>
    </source>
</evidence>
<evidence type="ECO:0000256" key="4">
    <source>
        <dbReference type="ARBA" id="ARBA00022691"/>
    </source>
</evidence>
<evidence type="ECO:0000313" key="9">
    <source>
        <dbReference type="EMBL" id="CAL1128565.1"/>
    </source>
</evidence>
<dbReference type="GO" id="GO:0032259">
    <property type="term" value="P:methylation"/>
    <property type="evidence" value="ECO:0007669"/>
    <property type="project" value="UniProtKB-KW"/>
</dbReference>
<keyword evidence="4" id="KW-0949">S-adenosyl-L-methionine</keyword>
<dbReference type="Pfam" id="PF01596">
    <property type="entry name" value="Methyltransf_3"/>
    <property type="match status" value="1"/>
</dbReference>
<dbReference type="InterPro" id="IPR002935">
    <property type="entry name" value="SAM_O-MeTrfase"/>
</dbReference>